<feature type="transmembrane region" description="Helical" evidence="9">
    <location>
        <begin position="1161"/>
        <end position="1182"/>
    </location>
</feature>
<feature type="transmembrane region" description="Helical" evidence="9">
    <location>
        <begin position="1188"/>
        <end position="1205"/>
    </location>
</feature>
<feature type="region of interest" description="Disordered" evidence="8">
    <location>
        <begin position="1"/>
        <end position="118"/>
    </location>
</feature>
<feature type="transmembrane region" description="Helical" evidence="9">
    <location>
        <begin position="1342"/>
        <end position="1359"/>
    </location>
</feature>
<dbReference type="PRINTS" id="PR00119">
    <property type="entry name" value="CATATPASE"/>
</dbReference>
<evidence type="ECO:0000313" key="13">
    <source>
        <dbReference type="Proteomes" id="UP001497392"/>
    </source>
</evidence>
<keyword evidence="2 9" id="KW-0812">Transmembrane</keyword>
<dbReference type="InterPro" id="IPR023299">
    <property type="entry name" value="ATPase_P-typ_cyto_dom_N"/>
</dbReference>
<proteinExistence type="predicted"/>
<dbReference type="InterPro" id="IPR001757">
    <property type="entry name" value="P_typ_ATPase"/>
</dbReference>
<feature type="compositionally biased region" description="Polar residues" evidence="8">
    <location>
        <begin position="632"/>
        <end position="647"/>
    </location>
</feature>
<feature type="transmembrane region" description="Helical" evidence="9">
    <location>
        <begin position="1295"/>
        <end position="1322"/>
    </location>
</feature>
<keyword evidence="4" id="KW-0460">Magnesium</keyword>
<accession>A0ABP1FTQ5</accession>
<organism evidence="12 13">
    <name type="scientific">Coccomyxa viridis</name>
    <dbReference type="NCBI Taxonomy" id="1274662"/>
    <lineage>
        <taxon>Eukaryota</taxon>
        <taxon>Viridiplantae</taxon>
        <taxon>Chlorophyta</taxon>
        <taxon>core chlorophytes</taxon>
        <taxon>Trebouxiophyceae</taxon>
        <taxon>Trebouxiophyceae incertae sedis</taxon>
        <taxon>Coccomyxaceae</taxon>
        <taxon>Coccomyxa</taxon>
    </lineage>
</organism>
<evidence type="ECO:0000259" key="10">
    <source>
        <dbReference type="Pfam" id="PF16209"/>
    </source>
</evidence>
<evidence type="ECO:0000256" key="7">
    <source>
        <dbReference type="ARBA" id="ARBA00023136"/>
    </source>
</evidence>
<dbReference type="PANTHER" id="PTHR24092">
    <property type="entry name" value="PROBABLE PHOSPHOLIPID-TRANSPORTING ATPASE"/>
    <property type="match status" value="1"/>
</dbReference>
<keyword evidence="5" id="KW-1278">Translocase</keyword>
<dbReference type="PANTHER" id="PTHR24092:SF150">
    <property type="entry name" value="PHOSPHOLIPID-TRANSPORTING ATPASE"/>
    <property type="match status" value="1"/>
</dbReference>
<evidence type="ECO:0000256" key="3">
    <source>
        <dbReference type="ARBA" id="ARBA00022723"/>
    </source>
</evidence>
<dbReference type="Proteomes" id="UP001497392">
    <property type="component" value="Unassembled WGS sequence"/>
</dbReference>
<name>A0ABP1FTQ5_9CHLO</name>
<dbReference type="SUPFAM" id="SSF81660">
    <property type="entry name" value="Metal cation-transporting ATPase, ATP-binding domain N"/>
    <property type="match status" value="1"/>
</dbReference>
<feature type="region of interest" description="Disordered" evidence="8">
    <location>
        <begin position="601"/>
        <end position="706"/>
    </location>
</feature>
<gene>
    <name evidence="12" type="primary">g5772</name>
    <name evidence="12" type="ORF">VP750_LOCUS4943</name>
</gene>
<dbReference type="InterPro" id="IPR032631">
    <property type="entry name" value="P-type_ATPase_N"/>
</dbReference>
<feature type="transmembrane region" description="Helical" evidence="9">
    <location>
        <begin position="1267"/>
        <end position="1288"/>
    </location>
</feature>
<dbReference type="EMBL" id="CAXHTA020000008">
    <property type="protein sequence ID" value="CAL5223284.1"/>
    <property type="molecule type" value="Genomic_DNA"/>
</dbReference>
<keyword evidence="7 9" id="KW-0472">Membrane</keyword>
<dbReference type="SUPFAM" id="SSF56784">
    <property type="entry name" value="HAD-like"/>
    <property type="match status" value="1"/>
</dbReference>
<dbReference type="InterPro" id="IPR044492">
    <property type="entry name" value="P_typ_ATPase_HD_dom"/>
</dbReference>
<dbReference type="Gene3D" id="2.70.150.10">
    <property type="entry name" value="Calcium-transporting ATPase, cytoplasmic transduction domain A"/>
    <property type="match status" value="1"/>
</dbReference>
<dbReference type="Gene3D" id="3.40.1110.10">
    <property type="entry name" value="Calcium-transporting ATPase, cytoplasmic domain N"/>
    <property type="match status" value="1"/>
</dbReference>
<dbReference type="Gene3D" id="3.40.50.1000">
    <property type="entry name" value="HAD superfamily/HAD-like"/>
    <property type="match status" value="1"/>
</dbReference>
<evidence type="ECO:0000256" key="6">
    <source>
        <dbReference type="ARBA" id="ARBA00022989"/>
    </source>
</evidence>
<feature type="domain" description="P-type ATPase N-terminal" evidence="10">
    <location>
        <begin position="162"/>
        <end position="214"/>
    </location>
</feature>
<sequence>MAEPDSREGLAKLQAASEPASNEPSRTPRHELRPSPFQSVRKGFSADAEVGRSAASGDLGGQDQAFSGRQTLGGEQIGRRGIHRKTLSLPAHDLNLSRGRPVDQPRLSHPGTRRSHSLQQHIRERFSLHRGSKHPDLEEITDKVVGGKQARVVKLGPRVLNEGYTGNSIRTSKYNILTFLPFFLYFMFKRVAYLYFLTQAALAWWSTVSPFSPYGPTIALVFVLLVAALKAIIEDKKRHQEDRITNNSTAHVVQPDGSIKDVKWHDVHVGMMLEVRDNENIPADLLCLHCSHADNVCFIKTVNLDGESNLKIRRPVDIQADIPDSALEAKTLTGNLSCEPPNSDLHNFLGNFAYRPKEGAPRKVPVTMNEVLLRGCTMKNSGKVHGVVIYTGPESRIQMNAASPPKKTGAFDSFLNIQITLVLLAQMTICLAFAVGSYAWRQTKGYDNYYLQFDQYTNGNYQTGIVYVIILFITFWILFSYLVPISLFVTIEIIKFVLCSVYIAFDPEMREGPEGEGARARNSDIVEDLGMVEYVFSDKTGTLTSNEMQLRMLCIMSVPFGSIDYRMENAQHKNPQQALRSFDGRLAAGVEALKRSGRWDSILQSGGSSREMLGRPSPPVQAPRDASDESRQASSAPLSQRGDSSMQPEPFADAQPLMPLMNGQADSVGHSEHESGGDSLHASQHGSRSRSSNGPKDPGEGENSIGDRELLGQQTLDFWLNLCICHTLIVEQDDNGGPSVYQGPSPDEVALVEGGRQLGFEFVARDRTSITICMLGDEAAFQVLNVLDFTSERARMSIIVRAPDGTIRLHCKGSDSALMARLRPDLDADTLHQTHTNLHDLSVKGLRTLVLATRILDEQQYQEWNGHYDLAASSLENREARIAAEAEKIERDMELVGVTAIEDKLQEGVPQAINSLITANIKVWMITGDKQETAINIAIACKLVHHIKDLLIVNAHQSEEAAKARLDDLLALCKASNPGATRGSVSVKGHAPEMVVDGRTLNRILGTASEPLLAELANMCSGVVVCRASPSQKATIVRMMKRFQTAQLAGTLKHGPHKGQKRRCLPKWMLLSTAVIRKVSNSRKAMSKRMLAIGDGANDVAMIQAADIGVGIMGKEGRQAVNNSDFAFSQFRFLVRLLLVHGTLADYRLGRLIKYSFYKNIAFAFIFLFFQPFNGVSGQALLDGVTAAFYNAFFTAGPICVFALFDRPVRNLNTLLEFPQHYNRRPQLTTRVFWKTGILWAITHAVVIFFIPFLSIVTDAQDATSDVYGIGKVMFIGIIGVVSWEIALISRFWTWIFMLVWALSYAITFPFLLALGALFATLHVYDSSQIGVAMKAFSQPNFWLELILIYIVTFSARFLERSVRWLFAPNDSMLLFEIEAAREQKARADRATATSHNSTPEQEMQEMKVPAHKDNGSKGRSPPV</sequence>
<dbReference type="Pfam" id="PF13246">
    <property type="entry name" value="Cation_ATPase"/>
    <property type="match status" value="1"/>
</dbReference>
<dbReference type="InterPro" id="IPR008250">
    <property type="entry name" value="ATPase_P-typ_transduc_dom_A_sf"/>
</dbReference>
<protein>
    <submittedName>
        <fullName evidence="12">G5772 protein</fullName>
    </submittedName>
</protein>
<evidence type="ECO:0000256" key="5">
    <source>
        <dbReference type="ARBA" id="ARBA00022967"/>
    </source>
</evidence>
<feature type="transmembrane region" description="Helical" evidence="9">
    <location>
        <begin position="460"/>
        <end position="478"/>
    </location>
</feature>
<dbReference type="InterPro" id="IPR032630">
    <property type="entry name" value="P_typ_ATPase_c"/>
</dbReference>
<dbReference type="InterPro" id="IPR018303">
    <property type="entry name" value="ATPase_P-typ_P_site"/>
</dbReference>
<feature type="domain" description="P-type ATPase C-terminal" evidence="11">
    <location>
        <begin position="1121"/>
        <end position="1370"/>
    </location>
</feature>
<reference evidence="12 13" key="1">
    <citation type="submission" date="2024-06" db="EMBL/GenBank/DDBJ databases">
        <authorList>
            <person name="Kraege A."/>
            <person name="Thomma B."/>
        </authorList>
    </citation>
    <scope>NUCLEOTIDE SEQUENCE [LARGE SCALE GENOMIC DNA]</scope>
</reference>
<dbReference type="SUPFAM" id="SSF81665">
    <property type="entry name" value="Calcium ATPase, transmembrane domain M"/>
    <property type="match status" value="1"/>
</dbReference>
<dbReference type="Pfam" id="PF16212">
    <property type="entry name" value="PhoLip_ATPase_C"/>
    <property type="match status" value="1"/>
</dbReference>
<dbReference type="SFLD" id="SFLDS00003">
    <property type="entry name" value="Haloacid_Dehalogenase"/>
    <property type="match status" value="1"/>
</dbReference>
<feature type="transmembrane region" description="Helical" evidence="9">
    <location>
        <begin position="216"/>
        <end position="233"/>
    </location>
</feature>
<keyword evidence="3" id="KW-0479">Metal-binding</keyword>
<evidence type="ECO:0000256" key="4">
    <source>
        <dbReference type="ARBA" id="ARBA00022842"/>
    </source>
</evidence>
<dbReference type="Pfam" id="PF16209">
    <property type="entry name" value="PhoLip_ATPase_N"/>
    <property type="match status" value="1"/>
</dbReference>
<evidence type="ECO:0000313" key="12">
    <source>
        <dbReference type="EMBL" id="CAL5223284.1"/>
    </source>
</evidence>
<dbReference type="SFLD" id="SFLDF00027">
    <property type="entry name" value="p-type_atpase"/>
    <property type="match status" value="1"/>
</dbReference>
<dbReference type="InterPro" id="IPR036412">
    <property type="entry name" value="HAD-like_sf"/>
</dbReference>
<comment type="caution">
    <text evidence="12">The sequence shown here is derived from an EMBL/GenBank/DDBJ whole genome shotgun (WGS) entry which is preliminary data.</text>
</comment>
<dbReference type="PROSITE" id="PS00154">
    <property type="entry name" value="ATPASE_E1_E2"/>
    <property type="match status" value="1"/>
</dbReference>
<evidence type="ECO:0000256" key="1">
    <source>
        <dbReference type="ARBA" id="ARBA00004141"/>
    </source>
</evidence>
<feature type="transmembrane region" description="Helical" evidence="9">
    <location>
        <begin position="176"/>
        <end position="196"/>
    </location>
</feature>
<feature type="transmembrane region" description="Helical" evidence="9">
    <location>
        <begin position="414"/>
        <end position="440"/>
    </location>
</feature>
<feature type="compositionally biased region" description="Basic and acidic residues" evidence="8">
    <location>
        <begin position="1"/>
        <end position="10"/>
    </location>
</feature>
<feature type="transmembrane region" description="Helical" evidence="9">
    <location>
        <begin position="1232"/>
        <end position="1255"/>
    </location>
</feature>
<feature type="compositionally biased region" description="Polar residues" evidence="8">
    <location>
        <begin position="1392"/>
        <end position="1402"/>
    </location>
</feature>
<dbReference type="InterPro" id="IPR023214">
    <property type="entry name" value="HAD_sf"/>
</dbReference>
<comment type="subcellular location">
    <subcellularLocation>
        <location evidence="1">Membrane</location>
        <topology evidence="1">Multi-pass membrane protein</topology>
    </subcellularLocation>
</comment>
<evidence type="ECO:0000259" key="11">
    <source>
        <dbReference type="Pfam" id="PF16212"/>
    </source>
</evidence>
<dbReference type="SUPFAM" id="SSF81653">
    <property type="entry name" value="Calcium ATPase, transduction domain A"/>
    <property type="match status" value="1"/>
</dbReference>
<feature type="compositionally biased region" description="Basic and acidic residues" evidence="8">
    <location>
        <begin position="1405"/>
        <end position="1417"/>
    </location>
</feature>
<evidence type="ECO:0000256" key="2">
    <source>
        <dbReference type="ARBA" id="ARBA00022692"/>
    </source>
</evidence>
<keyword evidence="13" id="KW-1185">Reference proteome</keyword>
<dbReference type="NCBIfam" id="TIGR01494">
    <property type="entry name" value="ATPase_P-type"/>
    <property type="match status" value="1"/>
</dbReference>
<feature type="region of interest" description="Disordered" evidence="8">
    <location>
        <begin position="1387"/>
        <end position="1424"/>
    </location>
</feature>
<dbReference type="SFLD" id="SFLDG00002">
    <property type="entry name" value="C1.7:_P-type_atpase_like"/>
    <property type="match status" value="1"/>
</dbReference>
<evidence type="ECO:0000256" key="9">
    <source>
        <dbReference type="SAM" id="Phobius"/>
    </source>
</evidence>
<feature type="compositionally biased region" description="Polar residues" evidence="8">
    <location>
        <begin position="681"/>
        <end position="694"/>
    </location>
</feature>
<dbReference type="InterPro" id="IPR023298">
    <property type="entry name" value="ATPase_P-typ_TM_dom_sf"/>
</dbReference>
<evidence type="ECO:0000256" key="8">
    <source>
        <dbReference type="SAM" id="MobiDB-lite"/>
    </source>
</evidence>
<keyword evidence="6 9" id="KW-1133">Transmembrane helix</keyword>